<organism evidence="3">
    <name type="scientific">Spongospora subterranea</name>
    <dbReference type="NCBI Taxonomy" id="70186"/>
    <lineage>
        <taxon>Eukaryota</taxon>
        <taxon>Sar</taxon>
        <taxon>Rhizaria</taxon>
        <taxon>Endomyxa</taxon>
        <taxon>Phytomyxea</taxon>
        <taxon>Plasmodiophorida</taxon>
        <taxon>Plasmodiophoridae</taxon>
        <taxon>Spongospora</taxon>
    </lineage>
</organism>
<sequence>SLLLLSLFCSAASVDSSGLWYTEQVYDTLDPFLASSWREFGNLCYRISVGKIDLISPDSLKKTFGNSCAPGNDLFKEVVKVGDGKAVLTTGNAKMLIMNFMWSVQDMNFEDAGMAHYVATLFYHQTRESLPIFWGRSKGEGSRRDQTNEYSLDQDQSPEMAL</sequence>
<evidence type="ECO:0000256" key="1">
    <source>
        <dbReference type="SAM" id="MobiDB-lite"/>
    </source>
</evidence>
<accession>A0A0H5QL55</accession>
<proteinExistence type="predicted"/>
<keyword evidence="2" id="KW-0732">Signal</keyword>
<feature type="non-terminal residue" evidence="3">
    <location>
        <position position="1"/>
    </location>
</feature>
<feature type="compositionally biased region" description="Polar residues" evidence="1">
    <location>
        <begin position="148"/>
        <end position="162"/>
    </location>
</feature>
<reference evidence="3" key="1">
    <citation type="submission" date="2015-04" db="EMBL/GenBank/DDBJ databases">
        <title>The genome sequence of the plant pathogenic Rhizarian Plasmodiophora brassicae reveals insights in its biotrophic life cycle and the origin of chitin synthesis.</title>
        <authorList>
            <person name="Schwelm A."/>
            <person name="Fogelqvist J."/>
            <person name="Knaust A."/>
            <person name="Julke S."/>
            <person name="Lilja T."/>
            <person name="Dhandapani V."/>
            <person name="Bonilla-Rosso G."/>
            <person name="Karlsson M."/>
            <person name="Shevchenko A."/>
            <person name="Choi S.R."/>
            <person name="Kim H.G."/>
            <person name="Park J.Y."/>
            <person name="Lim Y.P."/>
            <person name="Ludwig-Muller J."/>
            <person name="Dixelius C."/>
        </authorList>
    </citation>
    <scope>NUCLEOTIDE SEQUENCE</scope>
    <source>
        <tissue evidence="3">Potato root galls</tissue>
    </source>
</reference>
<feature type="compositionally biased region" description="Basic and acidic residues" evidence="1">
    <location>
        <begin position="137"/>
        <end position="147"/>
    </location>
</feature>
<dbReference type="EMBL" id="HACM01002408">
    <property type="protein sequence ID" value="CRZ02850.1"/>
    <property type="molecule type" value="Transcribed_RNA"/>
</dbReference>
<feature type="signal peptide" evidence="2">
    <location>
        <begin position="1"/>
        <end position="16"/>
    </location>
</feature>
<feature type="region of interest" description="Disordered" evidence="1">
    <location>
        <begin position="135"/>
        <end position="162"/>
    </location>
</feature>
<protein>
    <submittedName>
        <fullName evidence="3">Uncharacterized protein</fullName>
    </submittedName>
</protein>
<evidence type="ECO:0000313" key="3">
    <source>
        <dbReference type="EMBL" id="CRZ02850.1"/>
    </source>
</evidence>
<dbReference type="AlphaFoldDB" id="A0A0H5QL55"/>
<feature type="chain" id="PRO_5005223483" evidence="2">
    <location>
        <begin position="17"/>
        <end position="162"/>
    </location>
</feature>
<name>A0A0H5QL55_9EUKA</name>
<evidence type="ECO:0000256" key="2">
    <source>
        <dbReference type="SAM" id="SignalP"/>
    </source>
</evidence>